<dbReference type="KEGG" id="pno:SNOG_01354"/>
<name>Q0V3R0_PHANO</name>
<accession>Q0V3R0</accession>
<proteinExistence type="predicted"/>
<dbReference type="EMBL" id="CH445326">
    <property type="protein sequence ID" value="EAT91003.1"/>
    <property type="molecule type" value="Genomic_DNA"/>
</dbReference>
<evidence type="ECO:0000313" key="2">
    <source>
        <dbReference type="Proteomes" id="UP000001055"/>
    </source>
</evidence>
<protein>
    <submittedName>
        <fullName evidence="1">Uncharacterized protein</fullName>
    </submittedName>
</protein>
<reference evidence="2" key="1">
    <citation type="journal article" date="2007" name="Plant Cell">
        <title>Dothideomycete-plant interactions illuminated by genome sequencing and EST analysis of the wheat pathogen Stagonospora nodorum.</title>
        <authorList>
            <person name="Hane J.K."/>
            <person name="Lowe R.G."/>
            <person name="Solomon P.S."/>
            <person name="Tan K.C."/>
            <person name="Schoch C.L."/>
            <person name="Spatafora J.W."/>
            <person name="Crous P.W."/>
            <person name="Kodira C."/>
            <person name="Birren B.W."/>
            <person name="Galagan J.E."/>
            <person name="Torriani S.F."/>
            <person name="McDonald B.A."/>
            <person name="Oliver R.P."/>
        </authorList>
    </citation>
    <scope>NUCLEOTIDE SEQUENCE [LARGE SCALE GENOMIC DNA]</scope>
    <source>
        <strain evidence="2">SN15 / ATCC MYA-4574 / FGSC 10173</strain>
    </source>
</reference>
<dbReference type="AlphaFoldDB" id="Q0V3R0"/>
<dbReference type="GeneID" id="5968841"/>
<dbReference type="Proteomes" id="UP000001055">
    <property type="component" value="Unassembled WGS sequence"/>
</dbReference>
<gene>
    <name evidence="1" type="ORF">SNOG_01354</name>
</gene>
<dbReference type="RefSeq" id="XP_001791996.1">
    <property type="nucleotide sequence ID" value="XM_001791944.1"/>
</dbReference>
<organism evidence="1 2">
    <name type="scientific">Phaeosphaeria nodorum (strain SN15 / ATCC MYA-4574 / FGSC 10173)</name>
    <name type="common">Glume blotch fungus</name>
    <name type="synonym">Parastagonospora nodorum</name>
    <dbReference type="NCBI Taxonomy" id="321614"/>
    <lineage>
        <taxon>Eukaryota</taxon>
        <taxon>Fungi</taxon>
        <taxon>Dikarya</taxon>
        <taxon>Ascomycota</taxon>
        <taxon>Pezizomycotina</taxon>
        <taxon>Dothideomycetes</taxon>
        <taxon>Pleosporomycetidae</taxon>
        <taxon>Pleosporales</taxon>
        <taxon>Pleosporineae</taxon>
        <taxon>Phaeosphaeriaceae</taxon>
        <taxon>Parastagonospora</taxon>
    </lineage>
</organism>
<sequence length="32" mass="3668">MLRDEEQILPSLRLNGGWVQVNIGQTNLDRDS</sequence>
<dbReference type="InParanoid" id="Q0V3R0"/>
<evidence type="ECO:0000313" key="1">
    <source>
        <dbReference type="EMBL" id="EAT91003.1"/>
    </source>
</evidence>